<proteinExistence type="predicted"/>
<gene>
    <name evidence="3" type="ORF">SAMN04488029_1318</name>
</gene>
<evidence type="ECO:0000256" key="1">
    <source>
        <dbReference type="SAM" id="SignalP"/>
    </source>
</evidence>
<name>A0A1W2G8G2_REIFA</name>
<feature type="domain" description="Secretion system C-terminal sorting" evidence="2">
    <location>
        <begin position="46"/>
        <end position="118"/>
    </location>
</feature>
<dbReference type="EMBL" id="FWYF01000001">
    <property type="protein sequence ID" value="SMD32957.1"/>
    <property type="molecule type" value="Genomic_DNA"/>
</dbReference>
<evidence type="ECO:0000313" key="4">
    <source>
        <dbReference type="Proteomes" id="UP000192472"/>
    </source>
</evidence>
<dbReference type="Proteomes" id="UP000192472">
    <property type="component" value="Unassembled WGS sequence"/>
</dbReference>
<keyword evidence="1" id="KW-0732">Signal</keyword>
<dbReference type="AlphaFoldDB" id="A0A1W2G8G2"/>
<organism evidence="3 4">
    <name type="scientific">Reichenbachiella faecimaris</name>
    <dbReference type="NCBI Taxonomy" id="692418"/>
    <lineage>
        <taxon>Bacteria</taxon>
        <taxon>Pseudomonadati</taxon>
        <taxon>Bacteroidota</taxon>
        <taxon>Cytophagia</taxon>
        <taxon>Cytophagales</taxon>
        <taxon>Reichenbachiellaceae</taxon>
        <taxon>Reichenbachiella</taxon>
    </lineage>
</organism>
<keyword evidence="4" id="KW-1185">Reference proteome</keyword>
<protein>
    <submittedName>
        <fullName evidence="3">Por secretion system C-terminal sorting domain-containing protein</fullName>
    </submittedName>
</protein>
<dbReference type="RefSeq" id="WP_084371591.1">
    <property type="nucleotide sequence ID" value="NZ_FWYF01000001.1"/>
</dbReference>
<dbReference type="NCBIfam" id="TIGR04183">
    <property type="entry name" value="Por_Secre_tail"/>
    <property type="match status" value="1"/>
</dbReference>
<dbReference type="OrthoDB" id="177731at2"/>
<feature type="chain" id="PRO_5012099746" evidence="1">
    <location>
        <begin position="22"/>
        <end position="119"/>
    </location>
</feature>
<dbReference type="Pfam" id="PF18962">
    <property type="entry name" value="Por_Secre_tail"/>
    <property type="match status" value="1"/>
</dbReference>
<sequence length="119" mass="13695">MKRIKMIALFGLLIWSDGLSAQNQQVNTVKELGKVKEFKTVDLLKIYPNPVSEYLNITQQQFDGSTSQLEIIDLSGHTIYEVKETFTQLSIFVGNWQKGIYMVFFRQGDAKVMHKIVVH</sequence>
<dbReference type="STRING" id="692418.SAMN04488029_1318"/>
<accession>A0A1W2G8G2</accession>
<feature type="signal peptide" evidence="1">
    <location>
        <begin position="1"/>
        <end position="21"/>
    </location>
</feature>
<dbReference type="InterPro" id="IPR026444">
    <property type="entry name" value="Secre_tail"/>
</dbReference>
<evidence type="ECO:0000259" key="2">
    <source>
        <dbReference type="Pfam" id="PF18962"/>
    </source>
</evidence>
<reference evidence="3 4" key="1">
    <citation type="submission" date="2017-04" db="EMBL/GenBank/DDBJ databases">
        <authorList>
            <person name="Afonso C.L."/>
            <person name="Miller P.J."/>
            <person name="Scott M.A."/>
            <person name="Spackman E."/>
            <person name="Goraichik I."/>
            <person name="Dimitrov K.M."/>
            <person name="Suarez D.L."/>
            <person name="Swayne D.E."/>
        </authorList>
    </citation>
    <scope>NUCLEOTIDE SEQUENCE [LARGE SCALE GENOMIC DNA]</scope>
    <source>
        <strain evidence="3 4">DSM 26133</strain>
    </source>
</reference>
<evidence type="ECO:0000313" key="3">
    <source>
        <dbReference type="EMBL" id="SMD32957.1"/>
    </source>
</evidence>